<proteinExistence type="inferred from homology"/>
<feature type="non-terminal residue" evidence="3">
    <location>
        <position position="1"/>
    </location>
</feature>
<sequence length="155" mass="16760">GVTMASPQQNETGLVQILHYLKRNPKLTRKEFWEYWQGTHGPKLVPLVEFHGCHRYQQLHTFGTVIPNSSADSAPNAVRNSPSASPSAAAVEFDGIAMFLVPSLDAFRCMVEDPYYVNVVEPDEHNLLDKAGPGGGVVASVQGTVASVVQGGRTV</sequence>
<evidence type="ECO:0000259" key="2">
    <source>
        <dbReference type="Pfam" id="PF07110"/>
    </source>
</evidence>
<dbReference type="InterPro" id="IPR009799">
    <property type="entry name" value="EthD_dom"/>
</dbReference>
<dbReference type="SUPFAM" id="SSF54909">
    <property type="entry name" value="Dimeric alpha+beta barrel"/>
    <property type="match status" value="1"/>
</dbReference>
<keyword evidence="4" id="KW-1185">Reference proteome</keyword>
<dbReference type="OrthoDB" id="3183782at2759"/>
<feature type="domain" description="EthD" evidence="2">
    <location>
        <begin position="25"/>
        <end position="130"/>
    </location>
</feature>
<reference evidence="3" key="1">
    <citation type="journal article" date="2020" name="Phytopathology">
        <title>Genome sequence of the chestnut blight fungus Cryphonectria parasitica EP155: A fundamental resource for an archetypical invasive plant pathogen.</title>
        <authorList>
            <person name="Crouch J.A."/>
            <person name="Dawe A."/>
            <person name="Aerts A."/>
            <person name="Barry K."/>
            <person name="Churchill A.C.L."/>
            <person name="Grimwood J."/>
            <person name="Hillman B."/>
            <person name="Milgroom M.G."/>
            <person name="Pangilinan J."/>
            <person name="Smith M."/>
            <person name="Salamov A."/>
            <person name="Schmutz J."/>
            <person name="Yadav J."/>
            <person name="Grigoriev I.V."/>
            <person name="Nuss D."/>
        </authorList>
    </citation>
    <scope>NUCLEOTIDE SEQUENCE</scope>
    <source>
        <strain evidence="3">EP155</strain>
    </source>
</reference>
<dbReference type="GeneID" id="63832574"/>
<gene>
    <name evidence="3" type="ORF">M406DRAFT_19796</name>
</gene>
<organism evidence="3 4">
    <name type="scientific">Cryphonectria parasitica (strain ATCC 38755 / EP155)</name>
    <dbReference type="NCBI Taxonomy" id="660469"/>
    <lineage>
        <taxon>Eukaryota</taxon>
        <taxon>Fungi</taxon>
        <taxon>Dikarya</taxon>
        <taxon>Ascomycota</taxon>
        <taxon>Pezizomycotina</taxon>
        <taxon>Sordariomycetes</taxon>
        <taxon>Sordariomycetidae</taxon>
        <taxon>Diaporthales</taxon>
        <taxon>Cryphonectriaceae</taxon>
        <taxon>Cryphonectria-Endothia species complex</taxon>
        <taxon>Cryphonectria</taxon>
    </lineage>
</organism>
<name>A0A9P5CK02_CRYP1</name>
<dbReference type="InterPro" id="IPR011008">
    <property type="entry name" value="Dimeric_a/b-barrel"/>
</dbReference>
<dbReference type="GO" id="GO:0016491">
    <property type="term" value="F:oxidoreductase activity"/>
    <property type="evidence" value="ECO:0007669"/>
    <property type="project" value="InterPro"/>
</dbReference>
<dbReference type="Proteomes" id="UP000803844">
    <property type="component" value="Unassembled WGS sequence"/>
</dbReference>
<protein>
    <recommendedName>
        <fullName evidence="2">EthD domain-containing protein</fullName>
    </recommendedName>
</protein>
<dbReference type="RefSeq" id="XP_040771646.1">
    <property type="nucleotide sequence ID" value="XM_040915445.1"/>
</dbReference>
<comment type="caution">
    <text evidence="3">The sequence shown here is derived from an EMBL/GenBank/DDBJ whole genome shotgun (WGS) entry which is preliminary data.</text>
</comment>
<dbReference type="AlphaFoldDB" id="A0A9P5CK02"/>
<accession>A0A9P5CK02</accession>
<dbReference type="Gene3D" id="3.30.70.100">
    <property type="match status" value="1"/>
</dbReference>
<evidence type="ECO:0000313" key="4">
    <source>
        <dbReference type="Proteomes" id="UP000803844"/>
    </source>
</evidence>
<evidence type="ECO:0000313" key="3">
    <source>
        <dbReference type="EMBL" id="KAF3760667.1"/>
    </source>
</evidence>
<feature type="non-terminal residue" evidence="3">
    <location>
        <position position="155"/>
    </location>
</feature>
<evidence type="ECO:0000256" key="1">
    <source>
        <dbReference type="ARBA" id="ARBA00005986"/>
    </source>
</evidence>
<comment type="similarity">
    <text evidence="1">Belongs to the tpcK family.</text>
</comment>
<dbReference type="Pfam" id="PF07110">
    <property type="entry name" value="EthD"/>
    <property type="match status" value="1"/>
</dbReference>
<dbReference type="EMBL" id="MU032352">
    <property type="protein sequence ID" value="KAF3760667.1"/>
    <property type="molecule type" value="Genomic_DNA"/>
</dbReference>